<accession>A0A6J1CU08</accession>
<dbReference type="RefSeq" id="XP_022144703.1">
    <property type="nucleotide sequence ID" value="XM_022289011.1"/>
</dbReference>
<keyword evidence="3" id="KW-1185">Reference proteome</keyword>
<feature type="region of interest" description="Disordered" evidence="1">
    <location>
        <begin position="111"/>
        <end position="145"/>
    </location>
</feature>
<dbReference type="CDD" id="cd00371">
    <property type="entry name" value="HMA"/>
    <property type="match status" value="1"/>
</dbReference>
<reference evidence="4" key="1">
    <citation type="submission" date="2025-08" db="UniProtKB">
        <authorList>
            <consortium name="RefSeq"/>
        </authorList>
    </citation>
    <scope>IDENTIFICATION</scope>
    <source>
        <strain evidence="4">OHB3-1</strain>
    </source>
</reference>
<evidence type="ECO:0000313" key="3">
    <source>
        <dbReference type="Proteomes" id="UP000504603"/>
    </source>
</evidence>
<protein>
    <submittedName>
        <fullName evidence="4">Heavy metal-associated isoprenylated plant protein 5-like</fullName>
    </submittedName>
</protein>
<feature type="compositionally biased region" description="Low complexity" evidence="1">
    <location>
        <begin position="19"/>
        <end position="34"/>
    </location>
</feature>
<dbReference type="Gene3D" id="3.30.70.100">
    <property type="match status" value="1"/>
</dbReference>
<dbReference type="SUPFAM" id="SSF55008">
    <property type="entry name" value="HMA, heavy metal-associated domain"/>
    <property type="match status" value="1"/>
</dbReference>
<evidence type="ECO:0000259" key="2">
    <source>
        <dbReference type="PROSITE" id="PS50846"/>
    </source>
</evidence>
<evidence type="ECO:0000313" key="4">
    <source>
        <dbReference type="RefSeq" id="XP_022144703.1"/>
    </source>
</evidence>
<dbReference type="GeneID" id="111014327"/>
<dbReference type="Pfam" id="PF00403">
    <property type="entry name" value="HMA"/>
    <property type="match status" value="1"/>
</dbReference>
<sequence length="159" mass="17004">MGEQKVEVAKNEGEKKPAVEAAPPAAAPVAAVDGGAKKEDGGGAITAIYKIDMHCEGCAKKIKRAVRHVKDVETVKADCGANKLTVIGKMDVIAVKEKLELKTKKKVELISPQPKKDAAAAAAAGEKKADEKKPEEKKAPEEKPKEVLINDFMNYNIFV</sequence>
<dbReference type="GO" id="GO:0046872">
    <property type="term" value="F:metal ion binding"/>
    <property type="evidence" value="ECO:0007669"/>
    <property type="project" value="InterPro"/>
</dbReference>
<dbReference type="PROSITE" id="PS50846">
    <property type="entry name" value="HMA_2"/>
    <property type="match status" value="1"/>
</dbReference>
<dbReference type="PANTHER" id="PTHR46413">
    <property type="entry name" value="HEAVY METAL-ASSOCIATED ISOPRENYLATED PLANT PROTEIN 6"/>
    <property type="match status" value="1"/>
</dbReference>
<dbReference type="OrthoDB" id="773760at2759"/>
<evidence type="ECO:0000256" key="1">
    <source>
        <dbReference type="SAM" id="MobiDB-lite"/>
    </source>
</evidence>
<gene>
    <name evidence="4" type="primary">LOC111014327</name>
</gene>
<dbReference type="KEGG" id="mcha:111014327"/>
<dbReference type="InterPro" id="IPR036163">
    <property type="entry name" value="HMA_dom_sf"/>
</dbReference>
<proteinExistence type="predicted"/>
<dbReference type="AlphaFoldDB" id="A0A6J1CU08"/>
<dbReference type="InterPro" id="IPR006121">
    <property type="entry name" value="HMA_dom"/>
</dbReference>
<organism evidence="3 4">
    <name type="scientific">Momordica charantia</name>
    <name type="common">Bitter gourd</name>
    <name type="synonym">Balsam pear</name>
    <dbReference type="NCBI Taxonomy" id="3673"/>
    <lineage>
        <taxon>Eukaryota</taxon>
        <taxon>Viridiplantae</taxon>
        <taxon>Streptophyta</taxon>
        <taxon>Embryophyta</taxon>
        <taxon>Tracheophyta</taxon>
        <taxon>Spermatophyta</taxon>
        <taxon>Magnoliopsida</taxon>
        <taxon>eudicotyledons</taxon>
        <taxon>Gunneridae</taxon>
        <taxon>Pentapetalae</taxon>
        <taxon>rosids</taxon>
        <taxon>fabids</taxon>
        <taxon>Cucurbitales</taxon>
        <taxon>Cucurbitaceae</taxon>
        <taxon>Momordiceae</taxon>
        <taxon>Momordica</taxon>
    </lineage>
</organism>
<feature type="region of interest" description="Disordered" evidence="1">
    <location>
        <begin position="1"/>
        <end position="37"/>
    </location>
</feature>
<dbReference type="InterPro" id="IPR044594">
    <property type="entry name" value="HIPP01/3/5/6"/>
</dbReference>
<feature type="compositionally biased region" description="Basic and acidic residues" evidence="1">
    <location>
        <begin position="1"/>
        <end position="18"/>
    </location>
</feature>
<dbReference type="Proteomes" id="UP000504603">
    <property type="component" value="Unplaced"/>
</dbReference>
<dbReference type="PANTHER" id="PTHR46413:SF1">
    <property type="entry name" value="HEAVY METAL-ASSOCIATED ISOPRENYLATED PLANT PROTEIN 6"/>
    <property type="match status" value="1"/>
</dbReference>
<feature type="domain" description="HMA" evidence="2">
    <location>
        <begin position="44"/>
        <end position="110"/>
    </location>
</feature>
<name>A0A6J1CU08_MOMCH</name>
<feature type="compositionally biased region" description="Basic and acidic residues" evidence="1">
    <location>
        <begin position="125"/>
        <end position="145"/>
    </location>
</feature>